<protein>
    <submittedName>
        <fullName evidence="12">Mg transporter</fullName>
    </submittedName>
</protein>
<feature type="domain" description="SLC41A/MgtE integral membrane" evidence="11">
    <location>
        <begin position="133"/>
        <end position="290"/>
    </location>
</feature>
<dbReference type="PANTHER" id="PTHR16228">
    <property type="entry name" value="DIVALENT CATION TRANSPORTER SOLUTE CARRIER FAMILY 41"/>
    <property type="match status" value="1"/>
</dbReference>
<evidence type="ECO:0000256" key="4">
    <source>
        <dbReference type="ARBA" id="ARBA00022692"/>
    </source>
</evidence>
<evidence type="ECO:0000256" key="6">
    <source>
        <dbReference type="ARBA" id="ARBA00022989"/>
    </source>
</evidence>
<evidence type="ECO:0000313" key="13">
    <source>
        <dbReference type="Proteomes" id="UP001218218"/>
    </source>
</evidence>
<feature type="transmembrane region" description="Helical" evidence="10">
    <location>
        <begin position="414"/>
        <end position="437"/>
    </location>
</feature>
<evidence type="ECO:0000256" key="9">
    <source>
        <dbReference type="SAM" id="MobiDB-lite"/>
    </source>
</evidence>
<keyword evidence="13" id="KW-1185">Reference proteome</keyword>
<evidence type="ECO:0000256" key="10">
    <source>
        <dbReference type="SAM" id="Phobius"/>
    </source>
</evidence>
<feature type="transmembrane region" description="Helical" evidence="10">
    <location>
        <begin position="391"/>
        <end position="408"/>
    </location>
</feature>
<reference evidence="12" key="1">
    <citation type="submission" date="2023-03" db="EMBL/GenBank/DDBJ databases">
        <title>Massive genome expansion in bonnet fungi (Mycena s.s.) driven by repeated elements and novel gene families across ecological guilds.</title>
        <authorList>
            <consortium name="Lawrence Berkeley National Laboratory"/>
            <person name="Harder C.B."/>
            <person name="Miyauchi S."/>
            <person name="Viragh M."/>
            <person name="Kuo A."/>
            <person name="Thoen E."/>
            <person name="Andreopoulos B."/>
            <person name="Lu D."/>
            <person name="Skrede I."/>
            <person name="Drula E."/>
            <person name="Henrissat B."/>
            <person name="Morin E."/>
            <person name="Kohler A."/>
            <person name="Barry K."/>
            <person name="LaButti K."/>
            <person name="Morin E."/>
            <person name="Salamov A."/>
            <person name="Lipzen A."/>
            <person name="Mereny Z."/>
            <person name="Hegedus B."/>
            <person name="Baldrian P."/>
            <person name="Stursova M."/>
            <person name="Weitz H."/>
            <person name="Taylor A."/>
            <person name="Grigoriev I.V."/>
            <person name="Nagy L.G."/>
            <person name="Martin F."/>
            <person name="Kauserud H."/>
        </authorList>
    </citation>
    <scope>NUCLEOTIDE SEQUENCE</scope>
    <source>
        <strain evidence="12">CBHHK002</strain>
    </source>
</reference>
<evidence type="ECO:0000256" key="8">
    <source>
        <dbReference type="ARBA" id="ARBA00023136"/>
    </source>
</evidence>
<keyword evidence="7" id="KW-0406">Ion transport</keyword>
<dbReference type="Pfam" id="PF01769">
    <property type="entry name" value="MgtE"/>
    <property type="match status" value="2"/>
</dbReference>
<feature type="transmembrane region" description="Helical" evidence="10">
    <location>
        <begin position="284"/>
        <end position="301"/>
    </location>
</feature>
<dbReference type="GO" id="GO:0008324">
    <property type="term" value="F:monoatomic cation transmembrane transporter activity"/>
    <property type="evidence" value="ECO:0007669"/>
    <property type="project" value="InterPro"/>
</dbReference>
<keyword evidence="8 10" id="KW-0472">Membrane</keyword>
<dbReference type="AlphaFoldDB" id="A0AAD7A4J4"/>
<dbReference type="InterPro" id="IPR036739">
    <property type="entry name" value="SLC41_membr_dom_sf"/>
</dbReference>
<feature type="transmembrane region" description="Helical" evidence="10">
    <location>
        <begin position="174"/>
        <end position="199"/>
    </location>
</feature>
<feature type="transmembrane region" description="Helical" evidence="10">
    <location>
        <begin position="337"/>
        <end position="359"/>
    </location>
</feature>
<dbReference type="SUPFAM" id="SSF161093">
    <property type="entry name" value="MgtE membrane domain-like"/>
    <property type="match status" value="2"/>
</dbReference>
<evidence type="ECO:0000256" key="7">
    <source>
        <dbReference type="ARBA" id="ARBA00023065"/>
    </source>
</evidence>
<accession>A0AAD7A4J4</accession>
<feature type="transmembrane region" description="Helical" evidence="10">
    <location>
        <begin position="365"/>
        <end position="384"/>
    </location>
</feature>
<feature type="domain" description="SLC41A/MgtE integral membrane" evidence="11">
    <location>
        <begin position="371"/>
        <end position="502"/>
    </location>
</feature>
<organism evidence="12 13">
    <name type="scientific">Mycena albidolilacea</name>
    <dbReference type="NCBI Taxonomy" id="1033008"/>
    <lineage>
        <taxon>Eukaryota</taxon>
        <taxon>Fungi</taxon>
        <taxon>Dikarya</taxon>
        <taxon>Basidiomycota</taxon>
        <taxon>Agaricomycotina</taxon>
        <taxon>Agaricomycetes</taxon>
        <taxon>Agaricomycetidae</taxon>
        <taxon>Agaricales</taxon>
        <taxon>Marasmiineae</taxon>
        <taxon>Mycenaceae</taxon>
        <taxon>Mycena</taxon>
    </lineage>
</organism>
<keyword evidence="3" id="KW-0813">Transport</keyword>
<dbReference type="Gene3D" id="1.10.357.20">
    <property type="entry name" value="SLC41 divalent cation transporters, integral membrane domain"/>
    <property type="match status" value="2"/>
</dbReference>
<proteinExistence type="inferred from homology"/>
<dbReference type="Proteomes" id="UP001218218">
    <property type="component" value="Unassembled WGS sequence"/>
</dbReference>
<keyword evidence="5" id="KW-0460">Magnesium</keyword>
<evidence type="ECO:0000256" key="5">
    <source>
        <dbReference type="ARBA" id="ARBA00022842"/>
    </source>
</evidence>
<evidence type="ECO:0000313" key="12">
    <source>
        <dbReference type="EMBL" id="KAJ7348875.1"/>
    </source>
</evidence>
<feature type="region of interest" description="Disordered" evidence="9">
    <location>
        <begin position="1"/>
        <end position="82"/>
    </location>
</feature>
<dbReference type="GO" id="GO:0005886">
    <property type="term" value="C:plasma membrane"/>
    <property type="evidence" value="ECO:0007669"/>
    <property type="project" value="TreeGrafter"/>
</dbReference>
<feature type="compositionally biased region" description="Basic and acidic residues" evidence="9">
    <location>
        <begin position="12"/>
        <end position="22"/>
    </location>
</feature>
<evidence type="ECO:0000256" key="2">
    <source>
        <dbReference type="ARBA" id="ARBA00009749"/>
    </source>
</evidence>
<dbReference type="PANTHER" id="PTHR16228:SF7">
    <property type="entry name" value="SLC41A_MGTE INTEGRAL MEMBRANE DOMAIN-CONTAINING PROTEIN"/>
    <property type="match status" value="1"/>
</dbReference>
<feature type="transmembrane region" description="Helical" evidence="10">
    <location>
        <begin position="234"/>
        <end position="263"/>
    </location>
</feature>
<comment type="caution">
    <text evidence="12">The sequence shown here is derived from an EMBL/GenBank/DDBJ whole genome shotgun (WGS) entry which is preliminary data.</text>
</comment>
<dbReference type="EMBL" id="JARIHO010000016">
    <property type="protein sequence ID" value="KAJ7348875.1"/>
    <property type="molecule type" value="Genomic_DNA"/>
</dbReference>
<keyword evidence="4 10" id="KW-0812">Transmembrane</keyword>
<feature type="compositionally biased region" description="Low complexity" evidence="9">
    <location>
        <begin position="57"/>
        <end position="74"/>
    </location>
</feature>
<evidence type="ECO:0000256" key="1">
    <source>
        <dbReference type="ARBA" id="ARBA00004141"/>
    </source>
</evidence>
<comment type="subcellular location">
    <subcellularLocation>
        <location evidence="1">Membrane</location>
        <topology evidence="1">Multi-pass membrane protein</topology>
    </subcellularLocation>
</comment>
<evidence type="ECO:0000256" key="3">
    <source>
        <dbReference type="ARBA" id="ARBA00022448"/>
    </source>
</evidence>
<feature type="transmembrane region" description="Helical" evidence="10">
    <location>
        <begin position="493"/>
        <end position="511"/>
    </location>
</feature>
<evidence type="ECO:0000259" key="11">
    <source>
        <dbReference type="Pfam" id="PF01769"/>
    </source>
</evidence>
<feature type="non-terminal residue" evidence="12">
    <location>
        <position position="516"/>
    </location>
</feature>
<feature type="transmembrane region" description="Helical" evidence="10">
    <location>
        <begin position="307"/>
        <end position="325"/>
    </location>
</feature>
<gene>
    <name evidence="12" type="ORF">DFH08DRAFT_742582</name>
</gene>
<keyword evidence="6 10" id="KW-1133">Transmembrane helix</keyword>
<dbReference type="InterPro" id="IPR045349">
    <property type="entry name" value="SLC41A1-3"/>
</dbReference>
<dbReference type="InterPro" id="IPR006667">
    <property type="entry name" value="SLC41_membr_dom"/>
</dbReference>
<feature type="compositionally biased region" description="Acidic residues" evidence="9">
    <location>
        <begin position="43"/>
        <end position="52"/>
    </location>
</feature>
<feature type="transmembrane region" description="Helical" evidence="10">
    <location>
        <begin position="444"/>
        <end position="473"/>
    </location>
</feature>
<feature type="compositionally biased region" description="Basic and acidic residues" evidence="9">
    <location>
        <begin position="31"/>
        <end position="42"/>
    </location>
</feature>
<sequence length="516" mass="55310">MENDIELAQLKSQEDDPQDRRFSLQNGTKNMHIEHEPLRNEDSDSDEEDLVVDDGSRALLASSRSPRSPRSGADAQKEALGPAKTWPQIKSIVIESAPTLLFTTIGLLFTGELLDHVSRWRAMREVDQLIMIIPVVLNLKGNLEMNLSARLGTAANVGELDDPPARRSIIVGNLALLQVQATVVSFVAAGVSLVLGLIVPRTEPDVQETLVIPRRPLPHVPQADGPRKSGFPTFIMVASTAMTAACLSSIILGSFMCGLVVLCRRFGRDPDNIAPPIASCLGDLVTLILLGAVSSVLIIFLHTPIPFTIAVLVVLSALSCGLFTRRNPRVAPLLTQGWAPLFGAMVISSGTGIVLDLFVSRYDGFALLAVVISGLPGAVGAIFTSRLSTRLHAAALALTPGAAVSGAPQPSSTLVMMTLLVVTLPVEIIFLSVLAGLGWLKLPFMFVAFSVLFFCIAVSSSLLIARALTNFLWARKLDPDMYALPIHSALMDLIGQLLLVLCFEIVSLLGARVQVK</sequence>
<name>A0AAD7A4J4_9AGAR</name>
<comment type="similarity">
    <text evidence="2">Belongs to the SLC41A transporter family.</text>
</comment>